<feature type="domain" description="Galactokinase N-terminal" evidence="3">
    <location>
        <begin position="72"/>
        <end position="101"/>
    </location>
</feature>
<dbReference type="SUPFAM" id="SSF54211">
    <property type="entry name" value="Ribosomal protein S5 domain 2-like"/>
    <property type="match status" value="1"/>
</dbReference>
<dbReference type="InterPro" id="IPR020568">
    <property type="entry name" value="Ribosomal_Su5_D2-typ_SF"/>
</dbReference>
<organism evidence="4 5">
    <name type="scientific">Fasciolopsis buskii</name>
    <dbReference type="NCBI Taxonomy" id="27845"/>
    <lineage>
        <taxon>Eukaryota</taxon>
        <taxon>Metazoa</taxon>
        <taxon>Spiralia</taxon>
        <taxon>Lophotrochozoa</taxon>
        <taxon>Platyhelminthes</taxon>
        <taxon>Trematoda</taxon>
        <taxon>Digenea</taxon>
        <taxon>Plagiorchiida</taxon>
        <taxon>Echinostomata</taxon>
        <taxon>Echinostomatoidea</taxon>
        <taxon>Fasciolidae</taxon>
        <taxon>Fasciolopsis</taxon>
    </lineage>
</organism>
<dbReference type="GO" id="GO:0004335">
    <property type="term" value="F:galactokinase activity"/>
    <property type="evidence" value="ECO:0007669"/>
    <property type="project" value="TreeGrafter"/>
</dbReference>
<evidence type="ECO:0000313" key="5">
    <source>
        <dbReference type="Proteomes" id="UP000728185"/>
    </source>
</evidence>
<dbReference type="Pfam" id="PF10509">
    <property type="entry name" value="GalKase_gal_bdg"/>
    <property type="match status" value="1"/>
</dbReference>
<dbReference type="GO" id="GO:0005829">
    <property type="term" value="C:cytosol"/>
    <property type="evidence" value="ECO:0007669"/>
    <property type="project" value="TreeGrafter"/>
</dbReference>
<reference evidence="4" key="1">
    <citation type="submission" date="2019-05" db="EMBL/GenBank/DDBJ databases">
        <title>Annotation for the trematode Fasciolopsis buski.</title>
        <authorList>
            <person name="Choi Y.-J."/>
        </authorList>
    </citation>
    <scope>NUCLEOTIDE SEQUENCE</scope>
    <source>
        <strain evidence="4">HT</strain>
        <tissue evidence="4">Whole worm</tissue>
    </source>
</reference>
<keyword evidence="1" id="KW-0547">Nucleotide-binding</keyword>
<evidence type="ECO:0000259" key="3">
    <source>
        <dbReference type="Pfam" id="PF10509"/>
    </source>
</evidence>
<sequence>MAPQSPDDKIPVYELSDIGRALADQLTAMGYSCDFVVRAPGRVNLIAIFLLPTLNYRFKRLDNQYFCFLRYRHALLGEHIDYNGYAVLPMALTQAIHLAVGSNKEATLILSSTESDFE</sequence>
<keyword evidence="5" id="KW-1185">Reference proteome</keyword>
<accession>A0A8E0RJN8</accession>
<evidence type="ECO:0000256" key="1">
    <source>
        <dbReference type="ARBA" id="ARBA00022741"/>
    </source>
</evidence>
<proteinExistence type="predicted"/>
<dbReference type="GO" id="GO:0006012">
    <property type="term" value="P:galactose metabolic process"/>
    <property type="evidence" value="ECO:0007669"/>
    <property type="project" value="TreeGrafter"/>
</dbReference>
<name>A0A8E0RJN8_9TREM</name>
<dbReference type="Gene3D" id="3.30.230.10">
    <property type="match status" value="1"/>
</dbReference>
<comment type="caution">
    <text evidence="4">The sequence shown here is derived from an EMBL/GenBank/DDBJ whole genome shotgun (WGS) entry which is preliminary data.</text>
</comment>
<dbReference type="PANTHER" id="PTHR10457">
    <property type="entry name" value="MEVALONATE KINASE/GALACTOKINASE"/>
    <property type="match status" value="1"/>
</dbReference>
<protein>
    <recommendedName>
        <fullName evidence="3">Galactokinase N-terminal domain-containing protein</fullName>
    </recommendedName>
</protein>
<dbReference type="Proteomes" id="UP000728185">
    <property type="component" value="Unassembled WGS sequence"/>
</dbReference>
<evidence type="ECO:0000256" key="2">
    <source>
        <dbReference type="ARBA" id="ARBA00022840"/>
    </source>
</evidence>
<evidence type="ECO:0000313" key="4">
    <source>
        <dbReference type="EMBL" id="KAA0184579.1"/>
    </source>
</evidence>
<dbReference type="InterPro" id="IPR014721">
    <property type="entry name" value="Ribsml_uS5_D2-typ_fold_subgr"/>
</dbReference>
<dbReference type="PANTHER" id="PTHR10457:SF7">
    <property type="entry name" value="GALACTOKINASE-RELATED"/>
    <property type="match status" value="1"/>
</dbReference>
<keyword evidence="2" id="KW-0067">ATP-binding</keyword>
<dbReference type="GO" id="GO:0005524">
    <property type="term" value="F:ATP binding"/>
    <property type="evidence" value="ECO:0007669"/>
    <property type="project" value="UniProtKB-KW"/>
</dbReference>
<dbReference type="OrthoDB" id="6270413at2759"/>
<dbReference type="AlphaFoldDB" id="A0A8E0RJN8"/>
<dbReference type="InterPro" id="IPR019539">
    <property type="entry name" value="GalKase_N"/>
</dbReference>
<dbReference type="EMBL" id="LUCM01011028">
    <property type="protein sequence ID" value="KAA0184579.1"/>
    <property type="molecule type" value="Genomic_DNA"/>
</dbReference>
<gene>
    <name evidence="4" type="ORF">FBUS_04786</name>
</gene>